<dbReference type="Proteomes" id="UP000435357">
    <property type="component" value="Unassembled WGS sequence"/>
</dbReference>
<gene>
    <name evidence="1" type="ORF">F3059_00665</name>
</gene>
<reference evidence="1 2" key="1">
    <citation type="submission" date="2019-09" db="EMBL/GenBank/DDBJ databases">
        <title>Genomes of Cryomorphaceae.</title>
        <authorList>
            <person name="Bowman J.P."/>
        </authorList>
    </citation>
    <scope>NUCLEOTIDE SEQUENCE [LARGE SCALE GENOMIC DNA]</scope>
    <source>
        <strain evidence="1 2">KCTC 52047</strain>
    </source>
</reference>
<comment type="caution">
    <text evidence="1">The sequence shown here is derived from an EMBL/GenBank/DDBJ whole genome shotgun (WGS) entry which is preliminary data.</text>
</comment>
<keyword evidence="2" id="KW-1185">Reference proteome</keyword>
<organism evidence="1 2">
    <name type="scientific">Salibacter halophilus</name>
    <dbReference type="NCBI Taxonomy" id="1803916"/>
    <lineage>
        <taxon>Bacteria</taxon>
        <taxon>Pseudomonadati</taxon>
        <taxon>Bacteroidota</taxon>
        <taxon>Flavobacteriia</taxon>
        <taxon>Flavobacteriales</taxon>
        <taxon>Salibacteraceae</taxon>
        <taxon>Salibacter</taxon>
    </lineage>
</organism>
<evidence type="ECO:0000313" key="1">
    <source>
        <dbReference type="EMBL" id="KAB1066015.1"/>
    </source>
</evidence>
<evidence type="ECO:0000313" key="2">
    <source>
        <dbReference type="Proteomes" id="UP000435357"/>
    </source>
</evidence>
<proteinExistence type="predicted"/>
<protein>
    <submittedName>
        <fullName evidence="1">Uncharacterized protein</fullName>
    </submittedName>
</protein>
<dbReference type="AlphaFoldDB" id="A0A6N6ME79"/>
<dbReference type="RefSeq" id="WP_151166003.1">
    <property type="nucleotide sequence ID" value="NZ_WACR01000001.1"/>
</dbReference>
<accession>A0A6N6ME79</accession>
<dbReference type="EMBL" id="WACR01000001">
    <property type="protein sequence ID" value="KAB1066015.1"/>
    <property type="molecule type" value="Genomic_DNA"/>
</dbReference>
<name>A0A6N6ME79_9FLAO</name>
<sequence length="117" mass="13061">MNISLITGLMLSSALFSCNSTSEGPCGYTDPMFVKMEITSIEPSDEEGIYNVWLQFDQSILAQEKQELGDLRNVKITSDYLTKNHLQEGITLTGKVSELTEGDCEPYVLSWNHGFTD</sequence>